<proteinExistence type="predicted"/>
<gene>
    <name evidence="2" type="ORF">EVAR_22196_1</name>
</gene>
<dbReference type="AlphaFoldDB" id="A0A4C1UB47"/>
<reference evidence="2 3" key="1">
    <citation type="journal article" date="2019" name="Commun. Biol.">
        <title>The bagworm genome reveals a unique fibroin gene that provides high tensile strength.</title>
        <authorList>
            <person name="Kono N."/>
            <person name="Nakamura H."/>
            <person name="Ohtoshi R."/>
            <person name="Tomita M."/>
            <person name="Numata K."/>
            <person name="Arakawa K."/>
        </authorList>
    </citation>
    <scope>NUCLEOTIDE SEQUENCE [LARGE SCALE GENOMIC DNA]</scope>
</reference>
<evidence type="ECO:0000313" key="3">
    <source>
        <dbReference type="Proteomes" id="UP000299102"/>
    </source>
</evidence>
<dbReference type="Proteomes" id="UP000299102">
    <property type="component" value="Unassembled WGS sequence"/>
</dbReference>
<keyword evidence="3" id="KW-1185">Reference proteome</keyword>
<dbReference type="EMBL" id="BGZK01000150">
    <property type="protein sequence ID" value="GBP23340.1"/>
    <property type="molecule type" value="Genomic_DNA"/>
</dbReference>
<organism evidence="2 3">
    <name type="scientific">Eumeta variegata</name>
    <name type="common">Bagworm moth</name>
    <name type="synonym">Eumeta japonica</name>
    <dbReference type="NCBI Taxonomy" id="151549"/>
    <lineage>
        <taxon>Eukaryota</taxon>
        <taxon>Metazoa</taxon>
        <taxon>Ecdysozoa</taxon>
        <taxon>Arthropoda</taxon>
        <taxon>Hexapoda</taxon>
        <taxon>Insecta</taxon>
        <taxon>Pterygota</taxon>
        <taxon>Neoptera</taxon>
        <taxon>Endopterygota</taxon>
        <taxon>Lepidoptera</taxon>
        <taxon>Glossata</taxon>
        <taxon>Ditrysia</taxon>
        <taxon>Tineoidea</taxon>
        <taxon>Psychidae</taxon>
        <taxon>Oiketicinae</taxon>
        <taxon>Eumeta</taxon>
    </lineage>
</organism>
<evidence type="ECO:0000256" key="1">
    <source>
        <dbReference type="SAM" id="MobiDB-lite"/>
    </source>
</evidence>
<evidence type="ECO:0000313" key="2">
    <source>
        <dbReference type="EMBL" id="GBP23340.1"/>
    </source>
</evidence>
<accession>A0A4C1UB47</accession>
<comment type="caution">
    <text evidence="2">The sequence shown here is derived from an EMBL/GenBank/DDBJ whole genome shotgun (WGS) entry which is preliminary data.</text>
</comment>
<name>A0A4C1UB47_EUMVA</name>
<feature type="region of interest" description="Disordered" evidence="1">
    <location>
        <begin position="50"/>
        <end position="71"/>
    </location>
</feature>
<protein>
    <submittedName>
        <fullName evidence="2">Uncharacterized protein</fullName>
    </submittedName>
</protein>
<sequence length="71" mass="7810">MTIYVTPSHVPRVGLGLMGPGSIKHLRTLQKPSIRVVSQRVGACAVQTPPRLYDQGGDSRAMRKLSHWDNS</sequence>